<feature type="transmembrane region" description="Helical" evidence="2">
    <location>
        <begin position="243"/>
        <end position="265"/>
    </location>
</feature>
<feature type="transmembrane region" description="Helical" evidence="2">
    <location>
        <begin position="130"/>
        <end position="153"/>
    </location>
</feature>
<dbReference type="EMBL" id="CVQH01023339">
    <property type="protein sequence ID" value="CRK35019.1"/>
    <property type="molecule type" value="Genomic_DNA"/>
</dbReference>
<protein>
    <submittedName>
        <fullName evidence="3">Uncharacterized protein</fullName>
    </submittedName>
</protein>
<keyword evidence="2" id="KW-0812">Transmembrane</keyword>
<accession>A0A0G4MLH6</accession>
<dbReference type="Proteomes" id="UP000044602">
    <property type="component" value="Unassembled WGS sequence"/>
</dbReference>
<evidence type="ECO:0000313" key="3">
    <source>
        <dbReference type="EMBL" id="CRK35019.1"/>
    </source>
</evidence>
<name>A0A0G4MLH6_VERLO</name>
<reference evidence="3 4" key="1">
    <citation type="submission" date="2015-05" db="EMBL/GenBank/DDBJ databases">
        <authorList>
            <person name="Wang D.B."/>
            <person name="Wang M."/>
        </authorList>
    </citation>
    <scope>NUCLEOTIDE SEQUENCE [LARGE SCALE GENOMIC DNA]</scope>
    <source>
        <strain evidence="3">VL1</strain>
    </source>
</reference>
<gene>
    <name evidence="3" type="ORF">BN1708_016385</name>
</gene>
<evidence type="ECO:0000313" key="4">
    <source>
        <dbReference type="Proteomes" id="UP000044602"/>
    </source>
</evidence>
<feature type="transmembrane region" description="Helical" evidence="2">
    <location>
        <begin position="293"/>
        <end position="316"/>
    </location>
</feature>
<dbReference type="STRING" id="100787.A0A0G4MLH6"/>
<evidence type="ECO:0000256" key="2">
    <source>
        <dbReference type="SAM" id="Phobius"/>
    </source>
</evidence>
<proteinExistence type="predicted"/>
<keyword evidence="2" id="KW-1133">Transmembrane helix</keyword>
<feature type="region of interest" description="Disordered" evidence="1">
    <location>
        <begin position="1"/>
        <end position="25"/>
    </location>
</feature>
<feature type="transmembrane region" description="Helical" evidence="2">
    <location>
        <begin position="76"/>
        <end position="99"/>
    </location>
</feature>
<organism evidence="3 4">
    <name type="scientific">Verticillium longisporum</name>
    <name type="common">Verticillium dahliae var. longisporum</name>
    <dbReference type="NCBI Taxonomy" id="100787"/>
    <lineage>
        <taxon>Eukaryota</taxon>
        <taxon>Fungi</taxon>
        <taxon>Dikarya</taxon>
        <taxon>Ascomycota</taxon>
        <taxon>Pezizomycotina</taxon>
        <taxon>Sordariomycetes</taxon>
        <taxon>Hypocreomycetidae</taxon>
        <taxon>Glomerellales</taxon>
        <taxon>Plectosphaerellaceae</taxon>
        <taxon>Verticillium</taxon>
    </lineage>
</organism>
<dbReference type="AlphaFoldDB" id="A0A0G4MLH6"/>
<feature type="transmembrane region" description="Helical" evidence="2">
    <location>
        <begin position="34"/>
        <end position="56"/>
    </location>
</feature>
<keyword evidence="4" id="KW-1185">Reference proteome</keyword>
<keyword evidence="2" id="KW-0472">Membrane</keyword>
<feature type="transmembrane region" description="Helical" evidence="2">
    <location>
        <begin position="212"/>
        <end position="236"/>
    </location>
</feature>
<evidence type="ECO:0000256" key="1">
    <source>
        <dbReference type="SAM" id="MobiDB-lite"/>
    </source>
</evidence>
<sequence length="335" mass="37222">MDESSITTPLLAPPSGLPAPAASGRTQDHLPQNALFYIRGFLLAYLVAASIMILDYKVEQEESKFSDWRIIFELEIISFGLLLAYHAIVFSWTFTHLYFPRIEDRRSGWEYRVLRFLSLPANMNSLRKQFYFTLFYFLMSIFAIINTMLYFLVTLPHAGSGDDSSPAEPEPSGLGMSKLPTELRDFGVGQSPLLPYGTAGKTPFTDMFGEGWFKAFAILNLFVISTLIVLVEALFLNSVKRPYAIGAHIFGLLFLSGLYVAWAAVGRTVTGTGPFWLDGDEAGSREAVVANTIGFVVLSPIIFALVYGFVAIRETIVKSFQLSRMRIAAAAARDD</sequence>